<evidence type="ECO:0000256" key="1">
    <source>
        <dbReference type="ARBA" id="ARBA00004613"/>
    </source>
</evidence>
<dbReference type="GO" id="GO:0005179">
    <property type="term" value="F:hormone activity"/>
    <property type="evidence" value="ECO:0007669"/>
    <property type="project" value="UniProtKB-KW"/>
</dbReference>
<organism evidence="8 9">
    <name type="scientific">Rubroshorea leprosula</name>
    <dbReference type="NCBI Taxonomy" id="152421"/>
    <lineage>
        <taxon>Eukaryota</taxon>
        <taxon>Viridiplantae</taxon>
        <taxon>Streptophyta</taxon>
        <taxon>Embryophyta</taxon>
        <taxon>Tracheophyta</taxon>
        <taxon>Spermatophyta</taxon>
        <taxon>Magnoliopsida</taxon>
        <taxon>eudicotyledons</taxon>
        <taxon>Gunneridae</taxon>
        <taxon>Pentapetalae</taxon>
        <taxon>rosids</taxon>
        <taxon>malvids</taxon>
        <taxon>Malvales</taxon>
        <taxon>Dipterocarpaceae</taxon>
        <taxon>Rubroshorea</taxon>
    </lineage>
</organism>
<dbReference type="PANTHER" id="PTHR33136:SF89">
    <property type="entry name" value="PROTEIN RALF-LIKE 19"/>
    <property type="match status" value="1"/>
</dbReference>
<evidence type="ECO:0000256" key="6">
    <source>
        <dbReference type="ARBA" id="ARBA00023157"/>
    </source>
</evidence>
<dbReference type="Proteomes" id="UP001054252">
    <property type="component" value="Unassembled WGS sequence"/>
</dbReference>
<evidence type="ECO:0000256" key="3">
    <source>
        <dbReference type="ARBA" id="ARBA00022525"/>
    </source>
</evidence>
<evidence type="ECO:0008006" key="10">
    <source>
        <dbReference type="Google" id="ProtNLM"/>
    </source>
</evidence>
<evidence type="ECO:0000313" key="8">
    <source>
        <dbReference type="EMBL" id="GKV00958.1"/>
    </source>
</evidence>
<keyword evidence="5 7" id="KW-0732">Signal</keyword>
<evidence type="ECO:0000256" key="4">
    <source>
        <dbReference type="ARBA" id="ARBA00022702"/>
    </source>
</evidence>
<dbReference type="Pfam" id="PF05498">
    <property type="entry name" value="RALF"/>
    <property type="match status" value="1"/>
</dbReference>
<comment type="subcellular location">
    <subcellularLocation>
        <location evidence="1">Secreted</location>
    </subcellularLocation>
</comment>
<comment type="similarity">
    <text evidence="2">Belongs to the plant rapid alkalinization factor (RALF) family.</text>
</comment>
<comment type="caution">
    <text evidence="8">The sequence shown here is derived from an EMBL/GenBank/DDBJ whole genome shotgun (WGS) entry which is preliminary data.</text>
</comment>
<protein>
    <recommendedName>
        <fullName evidence="10">Protein RALF-like 19</fullName>
    </recommendedName>
</protein>
<feature type="chain" id="PRO_5043327339" description="Protein RALF-like 19" evidence="7">
    <location>
        <begin position="21"/>
        <end position="115"/>
    </location>
</feature>
<dbReference type="GO" id="GO:0009506">
    <property type="term" value="C:plasmodesma"/>
    <property type="evidence" value="ECO:0007669"/>
    <property type="project" value="TreeGrafter"/>
</dbReference>
<evidence type="ECO:0000256" key="2">
    <source>
        <dbReference type="ARBA" id="ARBA00009178"/>
    </source>
</evidence>
<reference evidence="8 9" key="1">
    <citation type="journal article" date="2021" name="Commun. Biol.">
        <title>The genome of Shorea leprosula (Dipterocarpaceae) highlights the ecological relevance of drought in aseasonal tropical rainforests.</title>
        <authorList>
            <person name="Ng K.K.S."/>
            <person name="Kobayashi M.J."/>
            <person name="Fawcett J.A."/>
            <person name="Hatakeyama M."/>
            <person name="Paape T."/>
            <person name="Ng C.H."/>
            <person name="Ang C.C."/>
            <person name="Tnah L.H."/>
            <person name="Lee C.T."/>
            <person name="Nishiyama T."/>
            <person name="Sese J."/>
            <person name="O'Brien M.J."/>
            <person name="Copetti D."/>
            <person name="Mohd Noor M.I."/>
            <person name="Ong R.C."/>
            <person name="Putra M."/>
            <person name="Sireger I.Z."/>
            <person name="Indrioko S."/>
            <person name="Kosugi Y."/>
            <person name="Izuno A."/>
            <person name="Isagi Y."/>
            <person name="Lee S.L."/>
            <person name="Shimizu K.K."/>
        </authorList>
    </citation>
    <scope>NUCLEOTIDE SEQUENCE [LARGE SCALE GENOMIC DNA]</scope>
    <source>
        <strain evidence="8">214</strain>
    </source>
</reference>
<accession>A0AAV5IRS6</accession>
<feature type="signal peptide" evidence="7">
    <location>
        <begin position="1"/>
        <end position="20"/>
    </location>
</feature>
<sequence length="115" mass="12893">MVSKACLIVALLALVVAAECNLVDDLGVGLTHFDDNTCITGHCVSTDEEFLLDSFSSEATRRHLAQKRYISYNALKANSVPCSRRGHSYYDCRPQRANPYRRGCSVITHCYRFTN</sequence>
<name>A0AAV5IRS6_9ROSI</name>
<dbReference type="GO" id="GO:0040008">
    <property type="term" value="P:regulation of growth"/>
    <property type="evidence" value="ECO:0007669"/>
    <property type="project" value="UniProtKB-ARBA"/>
</dbReference>
<dbReference type="EMBL" id="BPVZ01000016">
    <property type="protein sequence ID" value="GKV00958.1"/>
    <property type="molecule type" value="Genomic_DNA"/>
</dbReference>
<evidence type="ECO:0000313" key="9">
    <source>
        <dbReference type="Proteomes" id="UP001054252"/>
    </source>
</evidence>
<evidence type="ECO:0000256" key="5">
    <source>
        <dbReference type="ARBA" id="ARBA00022729"/>
    </source>
</evidence>
<keyword evidence="6" id="KW-1015">Disulfide bond</keyword>
<dbReference type="InterPro" id="IPR008801">
    <property type="entry name" value="RALF"/>
</dbReference>
<proteinExistence type="inferred from homology"/>
<keyword evidence="3" id="KW-0964">Secreted</keyword>
<dbReference type="AlphaFoldDB" id="A0AAV5IRS6"/>
<dbReference type="GO" id="GO:0005576">
    <property type="term" value="C:extracellular region"/>
    <property type="evidence" value="ECO:0007669"/>
    <property type="project" value="UniProtKB-SubCell"/>
</dbReference>
<gene>
    <name evidence="8" type="ORF">SLEP1_g13567</name>
</gene>
<evidence type="ECO:0000256" key="7">
    <source>
        <dbReference type="SAM" id="SignalP"/>
    </source>
</evidence>
<dbReference type="PANTHER" id="PTHR33136">
    <property type="entry name" value="RAPID ALKALINIZATION FACTOR-LIKE"/>
    <property type="match status" value="1"/>
</dbReference>
<dbReference type="GO" id="GO:0019722">
    <property type="term" value="P:calcium-mediated signaling"/>
    <property type="evidence" value="ECO:0007669"/>
    <property type="project" value="TreeGrafter"/>
</dbReference>
<keyword evidence="4" id="KW-0372">Hormone</keyword>
<keyword evidence="9" id="KW-1185">Reference proteome</keyword>